<dbReference type="PANTHER" id="PTHR39515">
    <property type="entry name" value="CONSERVED PROTEIN"/>
    <property type="match status" value="1"/>
</dbReference>
<dbReference type="PROSITE" id="PS50995">
    <property type="entry name" value="HTH_MARR_2"/>
    <property type="match status" value="1"/>
</dbReference>
<sequence length="149" mass="15827">MQQRASVDAGRLSTVADRLVRMHRRTELPGELSPARASTLYSLVEHGPRRLGALAALERISQPAMTQIVQQLEASGLLERQPDPADGRASLIAITDAGRALSRERIAARAVTTAALLDTLDADDAAAIARALPALERLASAADAVHPPR</sequence>
<proteinExistence type="predicted"/>
<dbReference type="Gene3D" id="1.10.10.10">
    <property type="entry name" value="Winged helix-like DNA-binding domain superfamily/Winged helix DNA-binding domain"/>
    <property type="match status" value="1"/>
</dbReference>
<reference evidence="2 3" key="1">
    <citation type="submission" date="2019-07" db="EMBL/GenBank/DDBJ databases">
        <title>Whole genome shotgun sequence of Agrococcus baldri NBRC 103055.</title>
        <authorList>
            <person name="Hosoyama A."/>
            <person name="Uohara A."/>
            <person name="Ohji S."/>
            <person name="Ichikawa N."/>
        </authorList>
    </citation>
    <scope>NUCLEOTIDE SEQUENCE [LARGE SCALE GENOMIC DNA]</scope>
    <source>
        <strain evidence="2 3">NBRC 103055</strain>
    </source>
</reference>
<dbReference type="InterPro" id="IPR036390">
    <property type="entry name" value="WH_DNA-bd_sf"/>
</dbReference>
<protein>
    <submittedName>
        <fullName evidence="2">MarR family transcriptional regulator</fullName>
    </submittedName>
</protein>
<dbReference type="PRINTS" id="PR00598">
    <property type="entry name" value="HTHMARR"/>
</dbReference>
<dbReference type="InterPro" id="IPR052526">
    <property type="entry name" value="HTH-type_Bedaq_tolerance"/>
</dbReference>
<dbReference type="InterPro" id="IPR000835">
    <property type="entry name" value="HTH_MarR-typ"/>
</dbReference>
<dbReference type="RefSeq" id="WP_146794743.1">
    <property type="nucleotide sequence ID" value="NZ_BJUU01000010.1"/>
</dbReference>
<organism evidence="2 3">
    <name type="scientific">Agrococcus baldri</name>
    <dbReference type="NCBI Taxonomy" id="153730"/>
    <lineage>
        <taxon>Bacteria</taxon>
        <taxon>Bacillati</taxon>
        <taxon>Actinomycetota</taxon>
        <taxon>Actinomycetes</taxon>
        <taxon>Micrococcales</taxon>
        <taxon>Microbacteriaceae</taxon>
        <taxon>Agrococcus</taxon>
    </lineage>
</organism>
<feature type="domain" description="HTH marR-type" evidence="1">
    <location>
        <begin position="1"/>
        <end position="140"/>
    </location>
</feature>
<dbReference type="EMBL" id="BJUU01000010">
    <property type="protein sequence ID" value="GEK80454.1"/>
    <property type="molecule type" value="Genomic_DNA"/>
</dbReference>
<dbReference type="GO" id="GO:0003700">
    <property type="term" value="F:DNA-binding transcription factor activity"/>
    <property type="evidence" value="ECO:0007669"/>
    <property type="project" value="InterPro"/>
</dbReference>
<evidence type="ECO:0000259" key="1">
    <source>
        <dbReference type="PROSITE" id="PS50995"/>
    </source>
</evidence>
<dbReference type="PANTHER" id="PTHR39515:SF2">
    <property type="entry name" value="HTH-TYPE TRANSCRIPTIONAL REGULATOR RV0880"/>
    <property type="match status" value="1"/>
</dbReference>
<accession>A0AA87RH16</accession>
<gene>
    <name evidence="2" type="ORF">ABA31_18050</name>
</gene>
<evidence type="ECO:0000313" key="3">
    <source>
        <dbReference type="Proteomes" id="UP000321749"/>
    </source>
</evidence>
<dbReference type="InterPro" id="IPR036388">
    <property type="entry name" value="WH-like_DNA-bd_sf"/>
</dbReference>
<dbReference type="Pfam" id="PF01047">
    <property type="entry name" value="MarR"/>
    <property type="match status" value="1"/>
</dbReference>
<dbReference type="Proteomes" id="UP000321749">
    <property type="component" value="Unassembled WGS sequence"/>
</dbReference>
<evidence type="ECO:0000313" key="2">
    <source>
        <dbReference type="EMBL" id="GEK80454.1"/>
    </source>
</evidence>
<dbReference type="SMART" id="SM00347">
    <property type="entry name" value="HTH_MARR"/>
    <property type="match status" value="1"/>
</dbReference>
<name>A0AA87RH16_9MICO</name>
<dbReference type="SUPFAM" id="SSF46785">
    <property type="entry name" value="Winged helix' DNA-binding domain"/>
    <property type="match status" value="1"/>
</dbReference>
<comment type="caution">
    <text evidence="2">The sequence shown here is derived from an EMBL/GenBank/DDBJ whole genome shotgun (WGS) entry which is preliminary data.</text>
</comment>
<keyword evidence="3" id="KW-1185">Reference proteome</keyword>
<dbReference type="AlphaFoldDB" id="A0AA87RH16"/>